<gene>
    <name evidence="1" type="ORF">GDO86_003909</name>
</gene>
<dbReference type="AlphaFoldDB" id="A0A8T2K333"/>
<dbReference type="Pfam" id="PF15133">
    <property type="entry name" value="TASL"/>
    <property type="match status" value="1"/>
</dbReference>
<keyword evidence="2" id="KW-1185">Reference proteome</keyword>
<organism evidence="1 2">
    <name type="scientific">Hymenochirus boettgeri</name>
    <name type="common">Congo dwarf clawed frog</name>
    <dbReference type="NCBI Taxonomy" id="247094"/>
    <lineage>
        <taxon>Eukaryota</taxon>
        <taxon>Metazoa</taxon>
        <taxon>Chordata</taxon>
        <taxon>Craniata</taxon>
        <taxon>Vertebrata</taxon>
        <taxon>Euteleostomi</taxon>
        <taxon>Amphibia</taxon>
        <taxon>Batrachia</taxon>
        <taxon>Anura</taxon>
        <taxon>Pipoidea</taxon>
        <taxon>Pipidae</taxon>
        <taxon>Pipinae</taxon>
        <taxon>Hymenochirus</taxon>
    </lineage>
</organism>
<dbReference type="Proteomes" id="UP000812440">
    <property type="component" value="Chromosome 2"/>
</dbReference>
<dbReference type="OrthoDB" id="9892060at2759"/>
<dbReference type="InterPro" id="IPR027869">
    <property type="entry name" value="TASL"/>
</dbReference>
<dbReference type="GO" id="GO:0034121">
    <property type="term" value="P:regulation of toll-like receptor signaling pathway"/>
    <property type="evidence" value="ECO:0007669"/>
    <property type="project" value="InterPro"/>
</dbReference>
<dbReference type="PANTHER" id="PTHR14889:SF3">
    <property type="entry name" value="TLR ADAPTER INTERACTING WITH SLC15A4 ON THE LYSOSOME"/>
    <property type="match status" value="1"/>
</dbReference>
<reference evidence="1" key="1">
    <citation type="thesis" date="2020" institute="ProQuest LLC" country="789 East Eisenhower Parkway, Ann Arbor, MI, USA">
        <title>Comparative Genomics and Chromosome Evolution.</title>
        <authorList>
            <person name="Mudd A.B."/>
        </authorList>
    </citation>
    <scope>NUCLEOTIDE SEQUENCE</scope>
    <source>
        <strain evidence="1">Female2</strain>
        <tissue evidence="1">Blood</tissue>
    </source>
</reference>
<dbReference type="PANTHER" id="PTHR14889">
    <property type="entry name" value="RCG36411"/>
    <property type="match status" value="1"/>
</dbReference>
<accession>A0A8T2K333</accession>
<sequence>MLSEGYLYGIQYCYEDGTSMFPSKRAADLAKELSSVNNLPYPTAYETRTRGFFKKKIQGNCDSLVFERKMSSSLEITDYSASNKETYLVPSSCKEICKDYNDLHIAGDQVMAMNTELSDLTCTSSFEFCEGPFLESSQIPPNMESINAAANDMVKKPIKGDSTCWKTVSIKDKSIMQHQQPLSNSVLNEYLERKVVELYKQYIMEISCSTSPNIIASELLMNNVQLISLQISREQNLETNKAKDMVISFLRRLASEKQSNILSTPDLQISSDGV</sequence>
<proteinExistence type="predicted"/>
<name>A0A8T2K333_9PIPI</name>
<dbReference type="GO" id="GO:0035751">
    <property type="term" value="P:regulation of lysosomal lumen pH"/>
    <property type="evidence" value="ECO:0007669"/>
    <property type="project" value="TreeGrafter"/>
</dbReference>
<comment type="caution">
    <text evidence="1">The sequence shown here is derived from an EMBL/GenBank/DDBJ whole genome shotgun (WGS) entry which is preliminary data.</text>
</comment>
<evidence type="ECO:0000313" key="1">
    <source>
        <dbReference type="EMBL" id="KAG8451885.1"/>
    </source>
</evidence>
<dbReference type="EMBL" id="JAACNH010000002">
    <property type="protein sequence ID" value="KAG8451885.1"/>
    <property type="molecule type" value="Genomic_DNA"/>
</dbReference>
<evidence type="ECO:0000313" key="2">
    <source>
        <dbReference type="Proteomes" id="UP000812440"/>
    </source>
</evidence>
<protein>
    <submittedName>
        <fullName evidence="1">Uncharacterized protein</fullName>
    </submittedName>
</protein>